<proteinExistence type="predicted"/>
<dbReference type="EMBL" id="JAAMPC010000012">
    <property type="protein sequence ID" value="KAG2276551.1"/>
    <property type="molecule type" value="Genomic_DNA"/>
</dbReference>
<keyword evidence="2" id="KW-1185">Reference proteome</keyword>
<comment type="caution">
    <text evidence="1">The sequence shown here is derived from an EMBL/GenBank/DDBJ whole genome shotgun (WGS) entry which is preliminary data.</text>
</comment>
<gene>
    <name evidence="1" type="ORF">Bca52824_059106</name>
</gene>
<dbReference type="AlphaFoldDB" id="A0A8X7QUU9"/>
<accession>A0A8X7QUU9</accession>
<organism evidence="1 2">
    <name type="scientific">Brassica carinata</name>
    <name type="common">Ethiopian mustard</name>
    <name type="synonym">Abyssinian cabbage</name>
    <dbReference type="NCBI Taxonomy" id="52824"/>
    <lineage>
        <taxon>Eukaryota</taxon>
        <taxon>Viridiplantae</taxon>
        <taxon>Streptophyta</taxon>
        <taxon>Embryophyta</taxon>
        <taxon>Tracheophyta</taxon>
        <taxon>Spermatophyta</taxon>
        <taxon>Magnoliopsida</taxon>
        <taxon>eudicotyledons</taxon>
        <taxon>Gunneridae</taxon>
        <taxon>Pentapetalae</taxon>
        <taxon>rosids</taxon>
        <taxon>malvids</taxon>
        <taxon>Brassicales</taxon>
        <taxon>Brassicaceae</taxon>
        <taxon>Brassiceae</taxon>
        <taxon>Brassica</taxon>
    </lineage>
</organism>
<dbReference type="Proteomes" id="UP000886595">
    <property type="component" value="Unassembled WGS sequence"/>
</dbReference>
<reference evidence="1 2" key="1">
    <citation type="submission" date="2020-02" db="EMBL/GenBank/DDBJ databases">
        <authorList>
            <person name="Ma Q."/>
            <person name="Huang Y."/>
            <person name="Song X."/>
            <person name="Pei D."/>
        </authorList>
    </citation>
    <scope>NUCLEOTIDE SEQUENCE [LARGE SCALE GENOMIC DNA]</scope>
    <source>
        <strain evidence="1">Sxm20200214</strain>
        <tissue evidence="1">Leaf</tissue>
    </source>
</reference>
<evidence type="ECO:0000313" key="1">
    <source>
        <dbReference type="EMBL" id="KAG2276551.1"/>
    </source>
</evidence>
<protein>
    <submittedName>
        <fullName evidence="1">Uncharacterized protein</fullName>
    </submittedName>
</protein>
<name>A0A8X7QUU9_BRACI</name>
<sequence>MICAPHGKTTAFLAVIEDRIEMGTTAFLAVNADRVVAPRFELGDGRRSKIEKAKETVNRELPINLWKKKLLMLDSNGLDCYITEASVYVKVIVTT</sequence>
<evidence type="ECO:0000313" key="2">
    <source>
        <dbReference type="Proteomes" id="UP000886595"/>
    </source>
</evidence>